<dbReference type="PANTHER" id="PTHR32243:SF50">
    <property type="entry name" value="MALTOSE_MALTODEXTRIN TRANSPORT SYSTEM PERMEASE PROTEIN MALG"/>
    <property type="match status" value="1"/>
</dbReference>
<dbReference type="InterPro" id="IPR035906">
    <property type="entry name" value="MetI-like_sf"/>
</dbReference>
<evidence type="ECO:0000256" key="2">
    <source>
        <dbReference type="ARBA" id="ARBA00009047"/>
    </source>
</evidence>
<dbReference type="Gene3D" id="1.10.3720.10">
    <property type="entry name" value="MetI-like"/>
    <property type="match status" value="1"/>
</dbReference>
<dbReference type="PANTHER" id="PTHR32243">
    <property type="entry name" value="MALTOSE TRANSPORT SYSTEM PERMEASE-RELATED"/>
    <property type="match status" value="1"/>
</dbReference>
<feature type="transmembrane region" description="Helical" evidence="9">
    <location>
        <begin position="92"/>
        <end position="113"/>
    </location>
</feature>
<proteinExistence type="inferred from homology"/>
<dbReference type="EMBL" id="UINC01016359">
    <property type="protein sequence ID" value="SVA68163.1"/>
    <property type="molecule type" value="Genomic_DNA"/>
</dbReference>
<evidence type="ECO:0000256" key="6">
    <source>
        <dbReference type="ARBA" id="ARBA00022692"/>
    </source>
</evidence>
<dbReference type="CDD" id="cd06261">
    <property type="entry name" value="TM_PBP2"/>
    <property type="match status" value="1"/>
</dbReference>
<accession>A0A381XVB5</accession>
<sequence length="293" mass="33640">MNRNTKRKFSQFSKYATLSVWAIIVAFPMYWVVATSFKPDRDWFAWPPVYWSEEPTLENYAAVWTDYKKEWKEGSQYSHSMQKPWRALRNSLFISLISTFFAVGFGTILAYGVSRYQILSEVRMFQLLMLRMVPPIVIVAPLSLYYSTLHLLDTITGLVIIYSITTLPYSVWMIKSFIDELPLEIEQAAMILGASRLRTLWEIVFPLVRSGIVATFLFILILTWSEYLLALILSKTEVATLPVELSKYEGSVEGRVYGRQAALAVGVTLPLIAIGIFIRKHLARGFSFGMVKR</sequence>
<keyword evidence="3" id="KW-0813">Transport</keyword>
<evidence type="ECO:0000256" key="5">
    <source>
        <dbReference type="ARBA" id="ARBA00022597"/>
    </source>
</evidence>
<comment type="similarity">
    <text evidence="2">Belongs to the binding-protein-dependent transport system permease family. MalFG subfamily.</text>
</comment>
<dbReference type="Pfam" id="PF00528">
    <property type="entry name" value="BPD_transp_1"/>
    <property type="match status" value="1"/>
</dbReference>
<dbReference type="GO" id="GO:0005886">
    <property type="term" value="C:plasma membrane"/>
    <property type="evidence" value="ECO:0007669"/>
    <property type="project" value="UniProtKB-SubCell"/>
</dbReference>
<reference evidence="11" key="1">
    <citation type="submission" date="2018-05" db="EMBL/GenBank/DDBJ databases">
        <authorList>
            <person name="Lanie J.A."/>
            <person name="Ng W.-L."/>
            <person name="Kazmierczak K.M."/>
            <person name="Andrzejewski T.M."/>
            <person name="Davidsen T.M."/>
            <person name="Wayne K.J."/>
            <person name="Tettelin H."/>
            <person name="Glass J.I."/>
            <person name="Rusch D."/>
            <person name="Podicherti R."/>
            <person name="Tsui H.-C.T."/>
            <person name="Winkler M.E."/>
        </authorList>
    </citation>
    <scope>NUCLEOTIDE SEQUENCE</scope>
</reference>
<keyword evidence="7 9" id="KW-1133">Transmembrane helix</keyword>
<feature type="domain" description="ABC transmembrane type-1" evidence="10">
    <location>
        <begin position="88"/>
        <end position="278"/>
    </location>
</feature>
<feature type="transmembrane region" description="Helical" evidence="9">
    <location>
        <begin position="12"/>
        <end position="33"/>
    </location>
</feature>
<dbReference type="InterPro" id="IPR050901">
    <property type="entry name" value="BP-dep_ABC_trans_perm"/>
</dbReference>
<evidence type="ECO:0000256" key="8">
    <source>
        <dbReference type="ARBA" id="ARBA00023136"/>
    </source>
</evidence>
<name>A0A381XVB5_9ZZZZ</name>
<evidence type="ECO:0000259" key="10">
    <source>
        <dbReference type="PROSITE" id="PS50928"/>
    </source>
</evidence>
<evidence type="ECO:0000256" key="3">
    <source>
        <dbReference type="ARBA" id="ARBA00022448"/>
    </source>
</evidence>
<dbReference type="PROSITE" id="PS50928">
    <property type="entry name" value="ABC_TM1"/>
    <property type="match status" value="1"/>
</dbReference>
<evidence type="ECO:0000256" key="9">
    <source>
        <dbReference type="SAM" id="Phobius"/>
    </source>
</evidence>
<dbReference type="InterPro" id="IPR000515">
    <property type="entry name" value="MetI-like"/>
</dbReference>
<keyword evidence="8 9" id="KW-0472">Membrane</keyword>
<feature type="transmembrane region" description="Helical" evidence="9">
    <location>
        <begin position="261"/>
        <end position="278"/>
    </location>
</feature>
<evidence type="ECO:0000256" key="4">
    <source>
        <dbReference type="ARBA" id="ARBA00022475"/>
    </source>
</evidence>
<protein>
    <recommendedName>
        <fullName evidence="10">ABC transmembrane type-1 domain-containing protein</fullName>
    </recommendedName>
</protein>
<evidence type="ECO:0000256" key="1">
    <source>
        <dbReference type="ARBA" id="ARBA00004651"/>
    </source>
</evidence>
<comment type="subcellular location">
    <subcellularLocation>
        <location evidence="1">Cell membrane</location>
        <topology evidence="1">Multi-pass membrane protein</topology>
    </subcellularLocation>
</comment>
<feature type="transmembrane region" description="Helical" evidence="9">
    <location>
        <begin position="158"/>
        <end position="178"/>
    </location>
</feature>
<dbReference type="SUPFAM" id="SSF161098">
    <property type="entry name" value="MetI-like"/>
    <property type="match status" value="1"/>
</dbReference>
<feature type="transmembrane region" description="Helical" evidence="9">
    <location>
        <begin position="125"/>
        <end position="146"/>
    </location>
</feature>
<keyword evidence="6 9" id="KW-0812">Transmembrane</keyword>
<gene>
    <name evidence="11" type="ORF">METZ01_LOCUS121017</name>
</gene>
<keyword evidence="5" id="KW-0762">Sugar transport</keyword>
<evidence type="ECO:0000256" key="7">
    <source>
        <dbReference type="ARBA" id="ARBA00022989"/>
    </source>
</evidence>
<evidence type="ECO:0000313" key="11">
    <source>
        <dbReference type="EMBL" id="SVA68163.1"/>
    </source>
</evidence>
<feature type="transmembrane region" description="Helical" evidence="9">
    <location>
        <begin position="199"/>
        <end position="224"/>
    </location>
</feature>
<organism evidence="11">
    <name type="scientific">marine metagenome</name>
    <dbReference type="NCBI Taxonomy" id="408172"/>
    <lineage>
        <taxon>unclassified sequences</taxon>
        <taxon>metagenomes</taxon>
        <taxon>ecological metagenomes</taxon>
    </lineage>
</organism>
<keyword evidence="4" id="KW-1003">Cell membrane</keyword>
<dbReference type="AlphaFoldDB" id="A0A381XVB5"/>
<dbReference type="GO" id="GO:0055085">
    <property type="term" value="P:transmembrane transport"/>
    <property type="evidence" value="ECO:0007669"/>
    <property type="project" value="InterPro"/>
</dbReference>